<evidence type="ECO:0000256" key="1">
    <source>
        <dbReference type="SAM" id="MobiDB-lite"/>
    </source>
</evidence>
<protein>
    <submittedName>
        <fullName evidence="2">Uncharacterized protein</fullName>
    </submittedName>
</protein>
<gene>
    <name evidence="2" type="ORF">Hamer_G004837</name>
</gene>
<organism evidence="2 3">
    <name type="scientific">Homarus americanus</name>
    <name type="common">American lobster</name>
    <dbReference type="NCBI Taxonomy" id="6706"/>
    <lineage>
        <taxon>Eukaryota</taxon>
        <taxon>Metazoa</taxon>
        <taxon>Ecdysozoa</taxon>
        <taxon>Arthropoda</taxon>
        <taxon>Crustacea</taxon>
        <taxon>Multicrustacea</taxon>
        <taxon>Malacostraca</taxon>
        <taxon>Eumalacostraca</taxon>
        <taxon>Eucarida</taxon>
        <taxon>Decapoda</taxon>
        <taxon>Pleocyemata</taxon>
        <taxon>Astacidea</taxon>
        <taxon>Nephropoidea</taxon>
        <taxon>Nephropidae</taxon>
        <taxon>Homarus</taxon>
    </lineage>
</organism>
<evidence type="ECO:0000313" key="3">
    <source>
        <dbReference type="Proteomes" id="UP000747542"/>
    </source>
</evidence>
<proteinExistence type="predicted"/>
<feature type="region of interest" description="Disordered" evidence="1">
    <location>
        <begin position="1"/>
        <end position="22"/>
    </location>
</feature>
<evidence type="ECO:0000313" key="2">
    <source>
        <dbReference type="EMBL" id="KAG7165074.1"/>
    </source>
</evidence>
<sequence>MVAPAAAWRPATLPRPHSPRSTLTQNIITILVTQPEKDLTQGGPALHGTNEQEAAVKRQKQPKPATRRPGTRQQQLGSQTVGARASDGGAVAVYK</sequence>
<dbReference type="Proteomes" id="UP000747542">
    <property type="component" value="Unassembled WGS sequence"/>
</dbReference>
<feature type="compositionally biased region" description="Polar residues" evidence="1">
    <location>
        <begin position="71"/>
        <end position="81"/>
    </location>
</feature>
<dbReference type="EMBL" id="JAHLQT010024847">
    <property type="protein sequence ID" value="KAG7165074.1"/>
    <property type="molecule type" value="Genomic_DNA"/>
</dbReference>
<feature type="compositionally biased region" description="Basic residues" evidence="1">
    <location>
        <begin position="57"/>
        <end position="70"/>
    </location>
</feature>
<keyword evidence="3" id="KW-1185">Reference proteome</keyword>
<feature type="region of interest" description="Disordered" evidence="1">
    <location>
        <begin position="35"/>
        <end position="95"/>
    </location>
</feature>
<accession>A0A8J5K0E8</accession>
<reference evidence="2" key="1">
    <citation type="journal article" date="2021" name="Sci. Adv.">
        <title>The American lobster genome reveals insights on longevity, neural, and immune adaptations.</title>
        <authorList>
            <person name="Polinski J.M."/>
            <person name="Zimin A.V."/>
            <person name="Clark K.F."/>
            <person name="Kohn A.B."/>
            <person name="Sadowski N."/>
            <person name="Timp W."/>
            <person name="Ptitsyn A."/>
            <person name="Khanna P."/>
            <person name="Romanova D.Y."/>
            <person name="Williams P."/>
            <person name="Greenwood S.J."/>
            <person name="Moroz L.L."/>
            <person name="Walt D.R."/>
            <person name="Bodnar A.G."/>
        </authorList>
    </citation>
    <scope>NUCLEOTIDE SEQUENCE</scope>
    <source>
        <strain evidence="2">GMGI-L3</strain>
    </source>
</reference>
<comment type="caution">
    <text evidence="2">The sequence shown here is derived from an EMBL/GenBank/DDBJ whole genome shotgun (WGS) entry which is preliminary data.</text>
</comment>
<name>A0A8J5K0E8_HOMAM</name>
<dbReference type="AlphaFoldDB" id="A0A8J5K0E8"/>